<reference evidence="1" key="1">
    <citation type="submission" date="2021-06" db="EMBL/GenBank/DDBJ databases">
        <authorList>
            <person name="Kallberg Y."/>
            <person name="Tangrot J."/>
            <person name="Rosling A."/>
        </authorList>
    </citation>
    <scope>NUCLEOTIDE SEQUENCE</scope>
    <source>
        <strain evidence="1">FL130A</strain>
    </source>
</reference>
<proteinExistence type="predicted"/>
<protein>
    <submittedName>
        <fullName evidence="1">3144_t:CDS:1</fullName>
    </submittedName>
</protein>
<dbReference type="AlphaFoldDB" id="A0A9N9JF86"/>
<gene>
    <name evidence="1" type="ORF">ALEPTO_LOCUS14590</name>
</gene>
<feature type="non-terminal residue" evidence="1">
    <location>
        <position position="133"/>
    </location>
</feature>
<feature type="non-terminal residue" evidence="1">
    <location>
        <position position="1"/>
    </location>
</feature>
<name>A0A9N9JF86_9GLOM</name>
<dbReference type="Proteomes" id="UP000789508">
    <property type="component" value="Unassembled WGS sequence"/>
</dbReference>
<organism evidence="1 2">
    <name type="scientific">Ambispora leptoticha</name>
    <dbReference type="NCBI Taxonomy" id="144679"/>
    <lineage>
        <taxon>Eukaryota</taxon>
        <taxon>Fungi</taxon>
        <taxon>Fungi incertae sedis</taxon>
        <taxon>Mucoromycota</taxon>
        <taxon>Glomeromycotina</taxon>
        <taxon>Glomeromycetes</taxon>
        <taxon>Archaeosporales</taxon>
        <taxon>Ambisporaceae</taxon>
        <taxon>Ambispora</taxon>
    </lineage>
</organism>
<evidence type="ECO:0000313" key="2">
    <source>
        <dbReference type="Proteomes" id="UP000789508"/>
    </source>
</evidence>
<sequence>WLDVDEVNINMLKSLYCSVARILAVHSGGKEALTADSDVTSVRLVNSAIGTVIDILFAENQGPSSLPIAILIAFDNYSSPSIETPIGINIVPIPPIRHTWKGKSGSCSCQQIPIFLAWAITVHKSQRLTLPKA</sequence>
<keyword evidence="2" id="KW-1185">Reference proteome</keyword>
<dbReference type="EMBL" id="CAJVPS010057940">
    <property type="protein sequence ID" value="CAG8779462.1"/>
    <property type="molecule type" value="Genomic_DNA"/>
</dbReference>
<accession>A0A9N9JF86</accession>
<dbReference type="OrthoDB" id="2408190at2759"/>
<comment type="caution">
    <text evidence="1">The sequence shown here is derived from an EMBL/GenBank/DDBJ whole genome shotgun (WGS) entry which is preliminary data.</text>
</comment>
<evidence type="ECO:0000313" key="1">
    <source>
        <dbReference type="EMBL" id="CAG8779462.1"/>
    </source>
</evidence>